<gene>
    <name evidence="1" type="ORF">QP858_06480</name>
</gene>
<evidence type="ECO:0000313" key="1">
    <source>
        <dbReference type="EMBL" id="MDK8602098.1"/>
    </source>
</evidence>
<dbReference type="AlphaFoldDB" id="A0AAW6ZKY8"/>
<accession>A0AAW6ZKY8</accession>
<proteinExistence type="predicted"/>
<comment type="caution">
    <text evidence="1">The sequence shown here is derived from an EMBL/GenBank/DDBJ whole genome shotgun (WGS) entry which is preliminary data.</text>
</comment>
<protein>
    <recommendedName>
        <fullName evidence="3">ASCH domain-containing protein</fullName>
    </recommendedName>
</protein>
<name>A0AAW6ZKY8_9ACTO</name>
<organism evidence="1 2">
    <name type="scientific">Trueperella bernardiae</name>
    <dbReference type="NCBI Taxonomy" id="59561"/>
    <lineage>
        <taxon>Bacteria</taxon>
        <taxon>Bacillati</taxon>
        <taxon>Actinomycetota</taxon>
        <taxon>Actinomycetes</taxon>
        <taxon>Actinomycetales</taxon>
        <taxon>Actinomycetaceae</taxon>
        <taxon>Trueperella</taxon>
    </lineage>
</organism>
<evidence type="ECO:0008006" key="3">
    <source>
        <dbReference type="Google" id="ProtNLM"/>
    </source>
</evidence>
<dbReference type="RefSeq" id="WP_285321492.1">
    <property type="nucleotide sequence ID" value="NZ_JASPDQ010000014.1"/>
</dbReference>
<reference evidence="1" key="1">
    <citation type="submission" date="2023-05" db="EMBL/GenBank/DDBJ databases">
        <title>Genomic Catalog of Human Bladder Bacteria.</title>
        <authorList>
            <person name="Du J."/>
        </authorList>
    </citation>
    <scope>NUCLEOTIDE SEQUENCE</scope>
    <source>
        <strain evidence="1">UMB1304A</strain>
    </source>
</reference>
<sequence>MLDGGKARELIVSDGRELGERVVLDLSGGPFSHVVSDRGHLDEWWLAQDEYRAVDAACRAAGDTGALEEWESHGWEEWVEDRSRAMTATEMRAYLADAYDVPTSRVTVEVVA</sequence>
<evidence type="ECO:0000313" key="2">
    <source>
        <dbReference type="Proteomes" id="UP001225576"/>
    </source>
</evidence>
<dbReference type="Proteomes" id="UP001225576">
    <property type="component" value="Unassembled WGS sequence"/>
</dbReference>
<dbReference type="EMBL" id="JASPDQ010000014">
    <property type="protein sequence ID" value="MDK8602098.1"/>
    <property type="molecule type" value="Genomic_DNA"/>
</dbReference>